<dbReference type="Proteomes" id="UP000323386">
    <property type="component" value="Unassembled WGS sequence"/>
</dbReference>
<sequence length="87" mass="9054">MAMPAMALASLAWPMPPPIAQREQPAGRALACRPTPEMRRARDGACCPPRPCVAASLSIFNFFGKGWTGDASGPVAAGLLACLVARC</sequence>
<keyword evidence="2" id="KW-1185">Reference proteome</keyword>
<gene>
    <name evidence="1" type="ORF">PSFLO_00003</name>
</gene>
<evidence type="ECO:0000313" key="2">
    <source>
        <dbReference type="Proteomes" id="UP000323386"/>
    </source>
</evidence>
<name>A0A5C3EQY3_9BASI</name>
<protein>
    <submittedName>
        <fullName evidence="1">Uncharacterized protein</fullName>
    </submittedName>
</protein>
<reference evidence="1 2" key="1">
    <citation type="submission" date="2018-03" db="EMBL/GenBank/DDBJ databases">
        <authorList>
            <person name="Guldener U."/>
        </authorList>
    </citation>
    <scope>NUCLEOTIDE SEQUENCE [LARGE SCALE GENOMIC DNA]</scope>
    <source>
        <strain evidence="1 2">DAOM196992</strain>
    </source>
</reference>
<dbReference type="AlphaFoldDB" id="A0A5C3EQY3"/>
<dbReference type="EMBL" id="OOIP01000001">
    <property type="protein sequence ID" value="SPO34532.1"/>
    <property type="molecule type" value="Genomic_DNA"/>
</dbReference>
<evidence type="ECO:0000313" key="1">
    <source>
        <dbReference type="EMBL" id="SPO34532.1"/>
    </source>
</evidence>
<accession>A0A5C3EQY3</accession>
<organism evidence="1 2">
    <name type="scientific">Pseudozyma flocculosa</name>
    <dbReference type="NCBI Taxonomy" id="84751"/>
    <lineage>
        <taxon>Eukaryota</taxon>
        <taxon>Fungi</taxon>
        <taxon>Dikarya</taxon>
        <taxon>Basidiomycota</taxon>
        <taxon>Ustilaginomycotina</taxon>
        <taxon>Ustilaginomycetes</taxon>
        <taxon>Ustilaginales</taxon>
        <taxon>Ustilaginaceae</taxon>
        <taxon>Pseudozyma</taxon>
    </lineage>
</organism>
<proteinExistence type="predicted"/>